<dbReference type="InterPro" id="IPR000515">
    <property type="entry name" value="MetI-like"/>
</dbReference>
<dbReference type="Gene3D" id="1.10.3720.10">
    <property type="entry name" value="MetI-like"/>
    <property type="match status" value="1"/>
</dbReference>
<proteinExistence type="inferred from homology"/>
<evidence type="ECO:0000256" key="8">
    <source>
        <dbReference type="SAM" id="MobiDB-lite"/>
    </source>
</evidence>
<dbReference type="Proteomes" id="UP000318093">
    <property type="component" value="Unassembled WGS sequence"/>
</dbReference>
<dbReference type="PANTHER" id="PTHR43386:SF1">
    <property type="entry name" value="D,D-DIPEPTIDE TRANSPORT SYSTEM PERMEASE PROTEIN DDPC-RELATED"/>
    <property type="match status" value="1"/>
</dbReference>
<feature type="region of interest" description="Disordered" evidence="8">
    <location>
        <begin position="1"/>
        <end position="20"/>
    </location>
</feature>
<feature type="transmembrane region" description="Helical" evidence="7">
    <location>
        <begin position="143"/>
        <end position="165"/>
    </location>
</feature>
<feature type="transmembrane region" description="Helical" evidence="7">
    <location>
        <begin position="261"/>
        <end position="284"/>
    </location>
</feature>
<evidence type="ECO:0000256" key="1">
    <source>
        <dbReference type="ARBA" id="ARBA00004651"/>
    </source>
</evidence>
<dbReference type="CDD" id="cd06261">
    <property type="entry name" value="TM_PBP2"/>
    <property type="match status" value="1"/>
</dbReference>
<evidence type="ECO:0000313" key="10">
    <source>
        <dbReference type="EMBL" id="TMI80936.1"/>
    </source>
</evidence>
<feature type="transmembrane region" description="Helical" evidence="7">
    <location>
        <begin position="99"/>
        <end position="123"/>
    </location>
</feature>
<comment type="subcellular location">
    <subcellularLocation>
        <location evidence="1 7">Cell membrane</location>
        <topology evidence="1 7">Multi-pass membrane protein</topology>
    </subcellularLocation>
</comment>
<keyword evidence="2 7" id="KW-0813">Transport</keyword>
<keyword evidence="4 7" id="KW-0812">Transmembrane</keyword>
<dbReference type="GO" id="GO:0055085">
    <property type="term" value="P:transmembrane transport"/>
    <property type="evidence" value="ECO:0007669"/>
    <property type="project" value="InterPro"/>
</dbReference>
<evidence type="ECO:0000256" key="3">
    <source>
        <dbReference type="ARBA" id="ARBA00022475"/>
    </source>
</evidence>
<feature type="compositionally biased region" description="Low complexity" evidence="8">
    <location>
        <begin position="1"/>
        <end position="17"/>
    </location>
</feature>
<dbReference type="SUPFAM" id="SSF161098">
    <property type="entry name" value="MetI-like"/>
    <property type="match status" value="1"/>
</dbReference>
<feature type="transmembrane region" description="Helical" evidence="7">
    <location>
        <begin position="28"/>
        <end position="46"/>
    </location>
</feature>
<evidence type="ECO:0000256" key="2">
    <source>
        <dbReference type="ARBA" id="ARBA00022448"/>
    </source>
</evidence>
<evidence type="ECO:0000313" key="11">
    <source>
        <dbReference type="Proteomes" id="UP000318093"/>
    </source>
</evidence>
<evidence type="ECO:0000256" key="5">
    <source>
        <dbReference type="ARBA" id="ARBA00022989"/>
    </source>
</evidence>
<dbReference type="InterPro" id="IPR035906">
    <property type="entry name" value="MetI-like_sf"/>
</dbReference>
<comment type="similarity">
    <text evidence="7">Belongs to the binding-protein-dependent transport system permease family.</text>
</comment>
<dbReference type="PROSITE" id="PS50928">
    <property type="entry name" value="ABC_TM1"/>
    <property type="match status" value="1"/>
</dbReference>
<sequence>MPAAAAASSAFTPGGAPARRRRRGLPLAGNAGIGILAAVALAALAAPSVAPRNPLAQTLADRLMSPGTRGPHGAVFWLGTDGLGRDALSRLIYGARASLAVASLAVACSGALGLFVGLTAGYYRGWVGAVLMRFVDIVLSIPFLLIALAVVAALGPGLEHTVLVLGLTRWPRYARVAFAQTLAGRSQEFVEAARALGGTDVRVMLRHVLPEVLPSIVVVGTLEIGLMIVYEAALSFLGLGVQPPTPSWGNMLADGRAYLATGWWLATFPGLAIMVTVLGANLLGDAVRDRLDPRVR</sequence>
<keyword evidence="3" id="KW-1003">Cell membrane</keyword>
<dbReference type="AlphaFoldDB" id="A0A537JCY9"/>
<keyword evidence="5 7" id="KW-1133">Transmembrane helix</keyword>
<organism evidence="10 11">
    <name type="scientific">Candidatus Segetimicrobium genomatis</name>
    <dbReference type="NCBI Taxonomy" id="2569760"/>
    <lineage>
        <taxon>Bacteria</taxon>
        <taxon>Bacillati</taxon>
        <taxon>Candidatus Sysuimicrobiota</taxon>
        <taxon>Candidatus Sysuimicrobiia</taxon>
        <taxon>Candidatus Sysuimicrobiales</taxon>
        <taxon>Candidatus Segetimicrobiaceae</taxon>
        <taxon>Candidatus Segetimicrobium</taxon>
    </lineage>
</organism>
<gene>
    <name evidence="10" type="ORF">E6H03_07580</name>
</gene>
<name>A0A537JCY9_9BACT</name>
<evidence type="ECO:0000256" key="7">
    <source>
        <dbReference type="RuleBase" id="RU363032"/>
    </source>
</evidence>
<dbReference type="InterPro" id="IPR050366">
    <property type="entry name" value="BP-dependent_transpt_permease"/>
</dbReference>
<reference evidence="10 11" key="1">
    <citation type="journal article" date="2019" name="Nat. Microbiol.">
        <title>Mediterranean grassland soil C-N compound turnover is dependent on rainfall and depth, and is mediated by genomically divergent microorganisms.</title>
        <authorList>
            <person name="Diamond S."/>
            <person name="Andeer P.F."/>
            <person name="Li Z."/>
            <person name="Crits-Christoph A."/>
            <person name="Burstein D."/>
            <person name="Anantharaman K."/>
            <person name="Lane K.R."/>
            <person name="Thomas B.C."/>
            <person name="Pan C."/>
            <person name="Northen T.R."/>
            <person name="Banfield J.F."/>
        </authorList>
    </citation>
    <scope>NUCLEOTIDE SEQUENCE [LARGE SCALE GENOMIC DNA]</scope>
    <source>
        <strain evidence="10">NP_6</strain>
    </source>
</reference>
<evidence type="ECO:0000256" key="4">
    <source>
        <dbReference type="ARBA" id="ARBA00022692"/>
    </source>
</evidence>
<dbReference type="GO" id="GO:0005886">
    <property type="term" value="C:plasma membrane"/>
    <property type="evidence" value="ECO:0007669"/>
    <property type="project" value="UniProtKB-SubCell"/>
</dbReference>
<accession>A0A537JCY9</accession>
<feature type="domain" description="ABC transmembrane type-1" evidence="9">
    <location>
        <begin position="95"/>
        <end position="284"/>
    </location>
</feature>
<dbReference type="Pfam" id="PF00528">
    <property type="entry name" value="BPD_transp_1"/>
    <property type="match status" value="1"/>
</dbReference>
<dbReference type="EMBL" id="VBAN01000229">
    <property type="protein sequence ID" value="TMI80936.1"/>
    <property type="molecule type" value="Genomic_DNA"/>
</dbReference>
<evidence type="ECO:0000256" key="6">
    <source>
        <dbReference type="ARBA" id="ARBA00023136"/>
    </source>
</evidence>
<evidence type="ECO:0000259" key="9">
    <source>
        <dbReference type="PROSITE" id="PS50928"/>
    </source>
</evidence>
<dbReference type="PANTHER" id="PTHR43386">
    <property type="entry name" value="OLIGOPEPTIDE TRANSPORT SYSTEM PERMEASE PROTEIN APPC"/>
    <property type="match status" value="1"/>
</dbReference>
<keyword evidence="6 7" id="KW-0472">Membrane</keyword>
<protein>
    <submittedName>
        <fullName evidence="10">ABC transporter permease</fullName>
    </submittedName>
</protein>
<comment type="caution">
    <text evidence="10">The sequence shown here is derived from an EMBL/GenBank/DDBJ whole genome shotgun (WGS) entry which is preliminary data.</text>
</comment>